<dbReference type="SMART" id="SM00102">
    <property type="entry name" value="ADF"/>
    <property type="match status" value="1"/>
</dbReference>
<dbReference type="InterPro" id="IPR036028">
    <property type="entry name" value="SH3-like_dom_sf"/>
</dbReference>
<dbReference type="InterPro" id="IPR001452">
    <property type="entry name" value="SH3_domain"/>
</dbReference>
<dbReference type="GO" id="GO:0030427">
    <property type="term" value="C:site of polarized growth"/>
    <property type="evidence" value="ECO:0007669"/>
    <property type="project" value="TreeGrafter"/>
</dbReference>
<feature type="compositionally biased region" description="Low complexity" evidence="3">
    <location>
        <begin position="519"/>
        <end position="537"/>
    </location>
</feature>
<feature type="domain" description="SH3" evidence="4">
    <location>
        <begin position="735"/>
        <end position="792"/>
    </location>
</feature>
<feature type="compositionally biased region" description="Basic and acidic residues" evidence="3">
    <location>
        <begin position="451"/>
        <end position="465"/>
    </location>
</feature>
<dbReference type="InterPro" id="IPR035718">
    <property type="entry name" value="Abp1_fungi_SH3_C2"/>
</dbReference>
<dbReference type="OrthoDB" id="5971719at2759"/>
<evidence type="ECO:0000256" key="2">
    <source>
        <dbReference type="PROSITE-ProRule" id="PRU00192"/>
    </source>
</evidence>
<feature type="domain" description="ADF-H" evidence="5">
    <location>
        <begin position="4"/>
        <end position="141"/>
    </location>
</feature>
<dbReference type="PANTHER" id="PTHR10829">
    <property type="entry name" value="CORTACTIN AND DREBRIN"/>
    <property type="match status" value="1"/>
</dbReference>
<dbReference type="PROSITE" id="PS51263">
    <property type="entry name" value="ADF_H"/>
    <property type="match status" value="1"/>
</dbReference>
<dbReference type="GeneID" id="30967344"/>
<evidence type="ECO:0000256" key="3">
    <source>
        <dbReference type="SAM" id="MobiDB-lite"/>
    </source>
</evidence>
<dbReference type="PROSITE" id="PS50002">
    <property type="entry name" value="SH3"/>
    <property type="match status" value="2"/>
</dbReference>
<proteinExistence type="predicted"/>
<feature type="compositionally biased region" description="Low complexity" evidence="3">
    <location>
        <begin position="149"/>
        <end position="167"/>
    </location>
</feature>
<dbReference type="SUPFAM" id="SSF50044">
    <property type="entry name" value="SH3-domain"/>
    <property type="match status" value="2"/>
</dbReference>
<dbReference type="GO" id="GO:0005884">
    <property type="term" value="C:actin filament"/>
    <property type="evidence" value="ECO:0007669"/>
    <property type="project" value="TreeGrafter"/>
</dbReference>
<accession>A0A1D2VDC7</accession>
<feature type="domain" description="SH3" evidence="4">
    <location>
        <begin position="632"/>
        <end position="692"/>
    </location>
</feature>
<feature type="region of interest" description="Disordered" evidence="3">
    <location>
        <begin position="436"/>
        <end position="465"/>
    </location>
</feature>
<dbReference type="RefSeq" id="XP_020046015.1">
    <property type="nucleotide sequence ID" value="XM_020193708.1"/>
</dbReference>
<evidence type="ECO:0000313" key="6">
    <source>
        <dbReference type="EMBL" id="ODV59708.1"/>
    </source>
</evidence>
<dbReference type="FunCoup" id="A0A1D2VDC7">
    <property type="interactions" value="566"/>
</dbReference>
<dbReference type="STRING" id="1344418.A0A1D2VDC7"/>
<dbReference type="Proteomes" id="UP000095038">
    <property type="component" value="Unassembled WGS sequence"/>
</dbReference>
<evidence type="ECO:0000313" key="7">
    <source>
        <dbReference type="Proteomes" id="UP000095038"/>
    </source>
</evidence>
<dbReference type="GO" id="GO:0030864">
    <property type="term" value="C:cortical actin cytoskeleton"/>
    <property type="evidence" value="ECO:0007669"/>
    <property type="project" value="TreeGrafter"/>
</dbReference>
<dbReference type="CDD" id="cd11961">
    <property type="entry name" value="SH3_Abp1_fungi_C2"/>
    <property type="match status" value="1"/>
</dbReference>
<evidence type="ECO:0000259" key="5">
    <source>
        <dbReference type="PROSITE" id="PS51263"/>
    </source>
</evidence>
<gene>
    <name evidence="6" type="ORF">ASCRUDRAFT_77051</name>
</gene>
<dbReference type="GO" id="GO:0030833">
    <property type="term" value="P:regulation of actin filament polymerization"/>
    <property type="evidence" value="ECO:0007669"/>
    <property type="project" value="TreeGrafter"/>
</dbReference>
<feature type="region of interest" description="Disordered" evidence="3">
    <location>
        <begin position="397"/>
        <end position="417"/>
    </location>
</feature>
<evidence type="ECO:0000259" key="4">
    <source>
        <dbReference type="PROSITE" id="PS50002"/>
    </source>
</evidence>
<sequence>MSRSIDFSTHGSRITEVYNSVLNNDPNTSWFILTPSPNSSSLSYSPNYTGNGDINEFLDSFKDLDSSNIISFGFIRLKIAHSNVLKFLIIGYCPDTVSIKLRSNFNSYFNKLLSILNRYHIQVQIRDEDDLDPTELLNKVTNASGATYSSQPQSFSNSSPKKFQSSSLPTQQKKSSVPINKNQFIPKQSFSSPQKPSTSFKNSSFPIKSHSTSFNNKKHTSSDSDNDGWGDVEKVEERDLLKNPIKPVPSAYKPINPNKISSPKSIPLSFSPNLSLNSPKSSKFNNIDNQDLSDDEKKFKQKLNIFNSIENSESSKTSQLPQSKKLFLLPKPKIVNSVSDKFKPVQSAPSYKSYSNKNYIDNKIDQKDKIISGASRNFAASNGKTPAQIWAEKHGKYDSSFKSDSPVKSSLAENKNEIPSKRNDFQFNKISNLGNKFDNLSVNSTNETDNENTHENTHDSIHDNERVSIKVPIAVTSTNSSSFLPPPSGPSIPKRDNSSFLPPPPGPSLPKKDNSTFLSSPTSPSNLKSSGSGVSSTPQPPSSLPKREEPKYEEIDSSSEDENPQQLISQPPPPVLPSRTYQSEDPKSLDLSNKVPAKDTTPSVAIAAVGVAAVSSVVANTAVSSSSKNGNTNNIIAFALYDYDKSDEDEIEFKEGEKITEILFTDADWWQGKNAKGEVGVFPSAYVELEKKLSDDEIADKIAEYQSQFEIDQQTEEEKSELEPEEKELIAGQTETDQSCVAIYDYAAQEPNELSFNDGDKIINVEFIDDDWWLGDLKGQRKLFPANYVKLL</sequence>
<dbReference type="InterPro" id="IPR029006">
    <property type="entry name" value="ADF-H/Gelsolin-like_dom_sf"/>
</dbReference>
<feature type="region of interest" description="Disordered" evidence="3">
    <location>
        <begin position="145"/>
        <end position="266"/>
    </location>
</feature>
<dbReference type="GO" id="GO:0051015">
    <property type="term" value="F:actin filament binding"/>
    <property type="evidence" value="ECO:0007669"/>
    <property type="project" value="TreeGrafter"/>
</dbReference>
<protein>
    <recommendedName>
        <fullName evidence="8">SH3 domain-containing protein</fullName>
    </recommendedName>
</protein>
<dbReference type="PRINTS" id="PR00499">
    <property type="entry name" value="P67PHOX"/>
</dbReference>
<feature type="compositionally biased region" description="Polar residues" evidence="3">
    <location>
        <begin position="202"/>
        <end position="215"/>
    </location>
</feature>
<feature type="compositionally biased region" description="Polar residues" evidence="3">
    <location>
        <begin position="168"/>
        <end position="185"/>
    </location>
</feature>
<evidence type="ECO:0000256" key="1">
    <source>
        <dbReference type="ARBA" id="ARBA00022443"/>
    </source>
</evidence>
<feature type="compositionally biased region" description="Basic and acidic residues" evidence="3">
    <location>
        <begin position="231"/>
        <end position="241"/>
    </location>
</feature>
<dbReference type="SMART" id="SM00326">
    <property type="entry name" value="SH3"/>
    <property type="match status" value="2"/>
</dbReference>
<feature type="compositionally biased region" description="Low complexity" evidence="3">
    <location>
        <begin position="186"/>
        <end position="201"/>
    </location>
</feature>
<reference evidence="7" key="1">
    <citation type="submission" date="2016-05" db="EMBL/GenBank/DDBJ databases">
        <title>Comparative genomics of biotechnologically important yeasts.</title>
        <authorList>
            <consortium name="DOE Joint Genome Institute"/>
            <person name="Riley R."/>
            <person name="Haridas S."/>
            <person name="Wolfe K.H."/>
            <person name="Lopes M.R."/>
            <person name="Hittinger C.T."/>
            <person name="Goker M."/>
            <person name="Salamov A."/>
            <person name="Wisecaver J."/>
            <person name="Long T.M."/>
            <person name="Aerts A.L."/>
            <person name="Barry K."/>
            <person name="Choi C."/>
            <person name="Clum A."/>
            <person name="Coughlan A.Y."/>
            <person name="Deshpande S."/>
            <person name="Douglass A.P."/>
            <person name="Hanson S.J."/>
            <person name="Klenk H.-P."/>
            <person name="Labutti K."/>
            <person name="Lapidus A."/>
            <person name="Lindquist E."/>
            <person name="Lipzen A."/>
            <person name="Meier-Kolthoff J.P."/>
            <person name="Ohm R.A."/>
            <person name="Otillar R.P."/>
            <person name="Pangilinan J."/>
            <person name="Peng Y."/>
            <person name="Rokas A."/>
            <person name="Rosa C.A."/>
            <person name="Scheuner C."/>
            <person name="Sibirny A.A."/>
            <person name="Slot J.C."/>
            <person name="Stielow J.B."/>
            <person name="Sun H."/>
            <person name="Kurtzman C.P."/>
            <person name="Blackwell M."/>
            <person name="Grigoriev I.V."/>
            <person name="Jeffries T.W."/>
        </authorList>
    </citation>
    <scope>NUCLEOTIDE SEQUENCE [LARGE SCALE GENOMIC DNA]</scope>
    <source>
        <strain evidence="7">DSM 1968</strain>
    </source>
</reference>
<dbReference type="PRINTS" id="PR00452">
    <property type="entry name" value="SH3DOMAIN"/>
</dbReference>
<dbReference type="PANTHER" id="PTHR10829:SF25">
    <property type="entry name" value="DREBRIN-LIKE PROTEIN"/>
    <property type="match status" value="1"/>
</dbReference>
<organism evidence="6 7">
    <name type="scientific">Ascoidea rubescens DSM 1968</name>
    <dbReference type="NCBI Taxonomy" id="1344418"/>
    <lineage>
        <taxon>Eukaryota</taxon>
        <taxon>Fungi</taxon>
        <taxon>Dikarya</taxon>
        <taxon>Ascomycota</taxon>
        <taxon>Saccharomycotina</taxon>
        <taxon>Saccharomycetes</taxon>
        <taxon>Ascoideaceae</taxon>
        <taxon>Ascoidea</taxon>
    </lineage>
</organism>
<dbReference type="InParanoid" id="A0A1D2VDC7"/>
<keyword evidence="1 2" id="KW-0728">SH3 domain</keyword>
<dbReference type="Gene3D" id="2.30.30.40">
    <property type="entry name" value="SH3 Domains"/>
    <property type="match status" value="2"/>
</dbReference>
<dbReference type="AlphaFoldDB" id="A0A1D2VDC7"/>
<dbReference type="Pfam" id="PF00018">
    <property type="entry name" value="SH3_1"/>
    <property type="match status" value="2"/>
</dbReference>
<name>A0A1D2VDC7_9ASCO</name>
<feature type="region of interest" description="Disordered" evidence="3">
    <location>
        <begin position="477"/>
        <end position="596"/>
    </location>
</feature>
<dbReference type="EMBL" id="KV454485">
    <property type="protein sequence ID" value="ODV59708.1"/>
    <property type="molecule type" value="Genomic_DNA"/>
</dbReference>
<feature type="compositionally biased region" description="Basic and acidic residues" evidence="3">
    <location>
        <begin position="545"/>
        <end position="554"/>
    </location>
</feature>
<dbReference type="SUPFAM" id="SSF55753">
    <property type="entry name" value="Actin depolymerizing proteins"/>
    <property type="match status" value="1"/>
</dbReference>
<evidence type="ECO:0008006" key="8">
    <source>
        <dbReference type="Google" id="ProtNLM"/>
    </source>
</evidence>
<keyword evidence="7" id="KW-1185">Reference proteome</keyword>
<dbReference type="InterPro" id="IPR002108">
    <property type="entry name" value="ADF-H"/>
</dbReference>
<dbReference type="Gene3D" id="3.40.20.10">
    <property type="entry name" value="Severin"/>
    <property type="match status" value="1"/>
</dbReference>
<dbReference type="Pfam" id="PF00241">
    <property type="entry name" value="Cofilin_ADF"/>
    <property type="match status" value="1"/>
</dbReference>